<dbReference type="EMBL" id="MHQD01000001">
    <property type="protein sequence ID" value="OGZ97019.1"/>
    <property type="molecule type" value="Genomic_DNA"/>
</dbReference>
<accession>A0A1G2KC57</accession>
<evidence type="ECO:0000313" key="2">
    <source>
        <dbReference type="EMBL" id="OGZ97019.1"/>
    </source>
</evidence>
<evidence type="ECO:0000256" key="1">
    <source>
        <dbReference type="SAM" id="Phobius"/>
    </source>
</evidence>
<organism evidence="2 3">
    <name type="scientific">Candidatus Sungbacteria bacterium RIFCSPHIGHO2_01_FULL_50_25</name>
    <dbReference type="NCBI Taxonomy" id="1802265"/>
    <lineage>
        <taxon>Bacteria</taxon>
        <taxon>Candidatus Sungiibacteriota</taxon>
    </lineage>
</organism>
<reference evidence="2 3" key="1">
    <citation type="journal article" date="2016" name="Nat. Commun.">
        <title>Thousands of microbial genomes shed light on interconnected biogeochemical processes in an aquifer system.</title>
        <authorList>
            <person name="Anantharaman K."/>
            <person name="Brown C.T."/>
            <person name="Hug L.A."/>
            <person name="Sharon I."/>
            <person name="Castelle C.J."/>
            <person name="Probst A.J."/>
            <person name="Thomas B.C."/>
            <person name="Singh A."/>
            <person name="Wilkins M.J."/>
            <person name="Karaoz U."/>
            <person name="Brodie E.L."/>
            <person name="Williams K.H."/>
            <person name="Hubbard S.S."/>
            <person name="Banfield J.F."/>
        </authorList>
    </citation>
    <scope>NUCLEOTIDE SEQUENCE [LARGE SCALE GENOMIC DNA]</scope>
</reference>
<sequence length="153" mass="17561">MRLTKSLAGVGAVILVGAGVLFFIQYLNEKESPEKKAEEAMRQIEKAYREDPYGGITPEETLQLFIDALKKGDTDLAAKYFVLDKQEEMRVDLDLVKEKGLLDELLVDLERTVKTKTSNEEVFFVASDEENIVKIQMIIGWNQNNKKWKIYEL</sequence>
<dbReference type="AlphaFoldDB" id="A0A1G2KC57"/>
<evidence type="ECO:0000313" key="3">
    <source>
        <dbReference type="Proteomes" id="UP000178574"/>
    </source>
</evidence>
<dbReference type="Proteomes" id="UP000178574">
    <property type="component" value="Unassembled WGS sequence"/>
</dbReference>
<keyword evidence="1" id="KW-1133">Transmembrane helix</keyword>
<evidence type="ECO:0008006" key="4">
    <source>
        <dbReference type="Google" id="ProtNLM"/>
    </source>
</evidence>
<protein>
    <recommendedName>
        <fullName evidence="4">DUF4878 domain-containing protein</fullName>
    </recommendedName>
</protein>
<keyword evidence="1" id="KW-0812">Transmembrane</keyword>
<gene>
    <name evidence="2" type="ORF">A2847_02785</name>
</gene>
<feature type="transmembrane region" description="Helical" evidence="1">
    <location>
        <begin position="6"/>
        <end position="27"/>
    </location>
</feature>
<name>A0A1G2KC57_9BACT</name>
<proteinExistence type="predicted"/>
<keyword evidence="1" id="KW-0472">Membrane</keyword>
<comment type="caution">
    <text evidence="2">The sequence shown here is derived from an EMBL/GenBank/DDBJ whole genome shotgun (WGS) entry which is preliminary data.</text>
</comment>